<evidence type="ECO:0000256" key="2">
    <source>
        <dbReference type="ARBA" id="ARBA00005892"/>
    </source>
</evidence>
<evidence type="ECO:0000256" key="1">
    <source>
        <dbReference type="ARBA" id="ARBA00004123"/>
    </source>
</evidence>
<comment type="similarity">
    <text evidence="2">Belongs to the NUP186/NUP192/NUP205 family.</text>
</comment>
<evidence type="ECO:0000256" key="4">
    <source>
        <dbReference type="ARBA" id="ARBA00023242"/>
    </source>
</evidence>
<dbReference type="Proteomes" id="UP000501346">
    <property type="component" value="Chromosome SeX-ScX"/>
</dbReference>
<dbReference type="Pfam" id="PF11894">
    <property type="entry name" value="Nup192"/>
    <property type="match status" value="1"/>
</dbReference>
<dbReference type="EMBL" id="CP049007">
    <property type="protein sequence ID" value="QID86073.1"/>
    <property type="molecule type" value="Genomic_DNA"/>
</dbReference>
<dbReference type="GO" id="GO:0017056">
    <property type="term" value="F:structural constituent of nuclear pore"/>
    <property type="evidence" value="ECO:0007669"/>
    <property type="project" value="TreeGrafter"/>
</dbReference>
<evidence type="ECO:0000256" key="3">
    <source>
        <dbReference type="ARBA" id="ARBA00022448"/>
    </source>
</evidence>
<evidence type="ECO:0008006" key="7">
    <source>
        <dbReference type="Google" id="ProtNLM"/>
    </source>
</evidence>
<keyword evidence="3" id="KW-0813">Transport</keyword>
<reference evidence="5 6" key="1">
    <citation type="journal article" date="2019" name="BMC Genomics">
        <title>Chromosome level assembly and comparative genome analysis confirm lager-brewing yeasts originated from a single hybridization.</title>
        <authorList>
            <person name="Salazar A.N."/>
            <person name="Gorter de Vries A.R."/>
            <person name="van den Broek M."/>
            <person name="Brouwers N."/>
            <person name="de la Torre Cortes P."/>
            <person name="Kuijpers N.G.A."/>
            <person name="Daran J.G."/>
            <person name="Abeel T."/>
        </authorList>
    </citation>
    <scope>NUCLEOTIDE SEQUENCE [LARGE SCALE GENOMIC DNA]</scope>
    <source>
        <strain evidence="5 6">CBS 1483</strain>
    </source>
</reference>
<keyword evidence="4" id="KW-0539">Nucleus</keyword>
<dbReference type="GO" id="GO:0006999">
    <property type="term" value="P:nuclear pore organization"/>
    <property type="evidence" value="ECO:0007669"/>
    <property type="project" value="TreeGrafter"/>
</dbReference>
<evidence type="ECO:0000313" key="6">
    <source>
        <dbReference type="Proteomes" id="UP000501346"/>
    </source>
</evidence>
<evidence type="ECO:0000313" key="5">
    <source>
        <dbReference type="EMBL" id="QID86073.1"/>
    </source>
</evidence>
<dbReference type="PANTHER" id="PTHR31344">
    <property type="entry name" value="NUCLEAR PORE COMPLEX PROTEIN NUP205"/>
    <property type="match status" value="1"/>
</dbReference>
<organism evidence="5 6">
    <name type="scientific">Saccharomyces pastorianus</name>
    <name type="common">Lager yeast</name>
    <name type="synonym">Saccharomyces cerevisiae x Saccharomyces eubayanus</name>
    <dbReference type="NCBI Taxonomy" id="27292"/>
    <lineage>
        <taxon>Eukaryota</taxon>
        <taxon>Fungi</taxon>
        <taxon>Dikarya</taxon>
        <taxon>Ascomycota</taxon>
        <taxon>Saccharomycotina</taxon>
        <taxon>Saccharomycetes</taxon>
        <taxon>Saccharomycetales</taxon>
        <taxon>Saccharomycetaceae</taxon>
        <taxon>Saccharomyces</taxon>
    </lineage>
</organism>
<protein>
    <recommendedName>
        <fullName evidence="7">Nucleoporin</fullName>
    </recommendedName>
</protein>
<dbReference type="OrthoDB" id="2019644at2759"/>
<sequence length="1683" mass="191317">MKWSAIPFESLYRSVESGEFEFDLFKEILPDLQNLNLNTDKLKNNTSRSQLEKGEVTLSDGSTFKLNQEFIFEAISLSDELNLDEIVVCELILSGDATANNGKVQYFLRRQYILQIVSFIVNCFDKDTQLYQELIKNGALVSNILLAFKFIHTQLSEIKQQINKAQILENYNALFRQNIKFRRDFLLREYDILSQILYGLVDKGAVTGNKDFIVSLLDHVSELDSDDFFIIYYIPAFFHLFASLRVLPDTDVKFLHSKFLTDLKDDSVYSKPVKVALIFIFLAYFIGWCKEDPKKRADMMDFKTDVDEPMTSAVELGAIEQLLIFAADTSIVEQDKSMELFYDTRSLLERHIPRLVPKQLLDDEKIFNQTTNSTYNSAVMNNNVNGDSLWSSPYPGTMASTSTTQLDSVSTNASEHSYTNIVLSDQTQEFFLAAFDDMLQTIITDCAFLLTKIKDAEEDSLLSGEDLTLDDISLKADLERFFLSIYFFYASRPEYSRAFWSDKESNAYGFIEWCSRCNDNLMRSCFYLMISSLSFGPENSLDVYRYFGENNSVSWKNIAQCVGDYTKKISNFNTSLQKRQRFSEVTHNDIDSTAVALEEGLNEEAVIFLSSLLTLVGSVTYHVNEDVKSSLSTVFSEVLFEFTRINTPLVGASFKVLSNLVPKLESSRANYWAFLDSLVFKNISQNSSSESYKTAFASVLTKYSEVLGFLQLFQNLVVIDSCENGSEYMVFGKLAFPAKLGQGYRKIGIWPYFDYILNDILAHVHQITDIRNRRAIQLPILKIIYTGLCSFDYSVILNSIPAAANLNSLVDCESFFNYVQECPTTPVFNYIFTEKVYKSIFNIIDVGVDQLSIELEGGKNQAELLQVAVKIINKALEYQETYVEELFPIVKRHGKSDYFMPKSFSLHGLRSFYDAIFFNIPLVAHLGLYVGVDDRILASNSLQILKKLSERPDDSSALFSKRGKLLTIFDSVDESARIKDAFITQLETPITNDSVLTLKLELLDFLTSNLTNSTRITSVSHLLLGFQVSNVISLGPNLATFISSETSLLNSLINLLEASLNSITIDNIDYAPMRLATAALEIILKLCRNPLTSGLLYSYLIEENFFERIMILDPQITGYTMWNGSPFDNSTEEKRKDLVESESIGAFLSFLAYRNYWTQYLGLLIHKMSFSGTKSEVSTYVNYLISNTMYSVRLFSFLDPLNYENIPESRETLSTFSDVPFNLDQVTINKNCSGNIYDFSEMEKLMRLIKRVRVESLYSNNSGFGMTKDQFLKEASIECTKAKSHFTNYISRNKALELNLSVLHSWVQLVQVIVTDGKLEPPTRSNFILEVFGTIIPKITDYVEFDITFSEELVSLAVFLFDIYNRDRKFITDRGTVDGRLYQLFKTCIQGINSPLSSVTLRSDFYILANHYLSRVLSDKQGSERVLQDLRLGSKKLVEIIWNDVIYGEGTSRITGILLLDSLIQLANKSKENFILDSLTRTTRLLLIVRSLKNTDALLNSTTEHINIDDLLYELTAFKATVFFLIRVAETRSGASSLIENNLFRIIGELSFLKVDPDLGLELMFDEVYAQNSNFLKVNVTLDNPLIVDKDSNGVSLFELIVPVFQLIAAVLVSMGSANKSVVQKVKSLLSAYKRLVIGIFKRDLLSEKEGETKLTDSNRQSLDEMVKLIVMLCTLTGYQNED</sequence>
<keyword evidence="6" id="KW-1185">Reference proteome</keyword>
<dbReference type="PANTHER" id="PTHR31344:SF0">
    <property type="entry name" value="NUCLEAR PORE COMPLEX PROTEIN NUP205"/>
    <property type="match status" value="1"/>
</dbReference>
<accession>A0A6C1EB47</accession>
<dbReference type="InterPro" id="IPR021827">
    <property type="entry name" value="Nup186/Nup192/Nup205"/>
</dbReference>
<proteinExistence type="inferred from homology"/>
<name>A0A6C1EB47_SACPS</name>
<comment type="subcellular location">
    <subcellularLocation>
        <location evidence="1">Nucleus</location>
    </subcellularLocation>
</comment>
<dbReference type="GO" id="GO:0044611">
    <property type="term" value="C:nuclear pore inner ring"/>
    <property type="evidence" value="ECO:0007669"/>
    <property type="project" value="TreeGrafter"/>
</dbReference>
<gene>
    <name evidence="5" type="ORF">GRS66_008678</name>
</gene>